<name>A0AA39HHS8_9BILA</name>
<dbReference type="SUPFAM" id="SSF54637">
    <property type="entry name" value="Thioesterase/thiol ester dehydrase-isomerase"/>
    <property type="match status" value="2"/>
</dbReference>
<dbReference type="Proteomes" id="UP001175271">
    <property type="component" value="Unassembled WGS sequence"/>
</dbReference>
<evidence type="ECO:0000256" key="2">
    <source>
        <dbReference type="ARBA" id="ARBA00022801"/>
    </source>
</evidence>
<dbReference type="PANTHER" id="PTHR11066">
    <property type="entry name" value="ACYL-COA THIOESTERASE"/>
    <property type="match status" value="1"/>
</dbReference>
<evidence type="ECO:0000259" key="4">
    <source>
        <dbReference type="Pfam" id="PF20789"/>
    </source>
</evidence>
<dbReference type="EMBL" id="JAUCMV010000004">
    <property type="protein sequence ID" value="KAK0405599.1"/>
    <property type="molecule type" value="Genomic_DNA"/>
</dbReference>
<dbReference type="AlphaFoldDB" id="A0AA39HHS8"/>
<dbReference type="InterPro" id="IPR049450">
    <property type="entry name" value="ACOT8-like_C"/>
</dbReference>
<feature type="domain" description="Acyl-CoA thioesterase-like N-terminal HotDog" evidence="3">
    <location>
        <begin position="34"/>
        <end position="103"/>
    </location>
</feature>
<dbReference type="Gene3D" id="2.40.160.210">
    <property type="entry name" value="Acyl-CoA thioesterase, double hotdog domain"/>
    <property type="match status" value="1"/>
</dbReference>
<evidence type="ECO:0000313" key="5">
    <source>
        <dbReference type="EMBL" id="KAK0405599.1"/>
    </source>
</evidence>
<dbReference type="Pfam" id="PF13622">
    <property type="entry name" value="4HBT_3"/>
    <property type="match status" value="1"/>
</dbReference>
<accession>A0AA39HHS8</accession>
<dbReference type="GO" id="GO:0006637">
    <property type="term" value="P:acyl-CoA metabolic process"/>
    <property type="evidence" value="ECO:0007669"/>
    <property type="project" value="InterPro"/>
</dbReference>
<dbReference type="GO" id="GO:0009062">
    <property type="term" value="P:fatty acid catabolic process"/>
    <property type="evidence" value="ECO:0007669"/>
    <property type="project" value="TreeGrafter"/>
</dbReference>
<sequence>MENVPILSAILRPFRAADNVVRFEAPHLGTPVVRVRLFGGQSLAVIQLAVECIYPECDVLSIRTNFVSPGTIKDPLDCNVERVSETPFVNVTVTQKKKVIATGRVKKFQIGFSEHAMNFTTFIMPPVKGPSSYTSMNEAMQTIDDQTAHQYLSELVKWGLFDVRPIDLDQALMVKKEGKPFYVWSSGTDFQKRKRLQEVSGKAVLLLLTDFWAMQSSKENFEKYEVGNIVIPASMNQTVTYHNKEKVDPCGWYLTETECHVHSCNRFFMEGRIFDQAGNCVLSFQQEGWRS</sequence>
<reference evidence="5" key="1">
    <citation type="submission" date="2023-06" db="EMBL/GenBank/DDBJ databases">
        <title>Genomic analysis of the entomopathogenic nematode Steinernema hermaphroditum.</title>
        <authorList>
            <person name="Schwarz E.M."/>
            <person name="Heppert J.K."/>
            <person name="Baniya A."/>
            <person name="Schwartz H.T."/>
            <person name="Tan C.-H."/>
            <person name="Antoshechkin I."/>
            <person name="Sternberg P.W."/>
            <person name="Goodrich-Blair H."/>
            <person name="Dillman A.R."/>
        </authorList>
    </citation>
    <scope>NUCLEOTIDE SEQUENCE</scope>
    <source>
        <strain evidence="5">PS9179</strain>
        <tissue evidence="5">Whole animal</tissue>
    </source>
</reference>
<evidence type="ECO:0000256" key="1">
    <source>
        <dbReference type="ARBA" id="ARBA00006538"/>
    </source>
</evidence>
<evidence type="ECO:0000313" key="6">
    <source>
        <dbReference type="Proteomes" id="UP001175271"/>
    </source>
</evidence>
<proteinExistence type="inferred from homology"/>
<comment type="caution">
    <text evidence="5">The sequence shown here is derived from an EMBL/GenBank/DDBJ whole genome shotgun (WGS) entry which is preliminary data.</text>
</comment>
<organism evidence="5 6">
    <name type="scientific">Steinernema hermaphroditum</name>
    <dbReference type="NCBI Taxonomy" id="289476"/>
    <lineage>
        <taxon>Eukaryota</taxon>
        <taxon>Metazoa</taxon>
        <taxon>Ecdysozoa</taxon>
        <taxon>Nematoda</taxon>
        <taxon>Chromadorea</taxon>
        <taxon>Rhabditida</taxon>
        <taxon>Tylenchina</taxon>
        <taxon>Panagrolaimomorpha</taxon>
        <taxon>Strongyloidoidea</taxon>
        <taxon>Steinernematidae</taxon>
        <taxon>Steinernema</taxon>
    </lineage>
</organism>
<dbReference type="InterPro" id="IPR042171">
    <property type="entry name" value="Acyl-CoA_hotdog"/>
</dbReference>
<keyword evidence="6" id="KW-1185">Reference proteome</keyword>
<comment type="similarity">
    <text evidence="1">Belongs to the C/M/P thioester hydrolase family.</text>
</comment>
<gene>
    <name evidence="5" type="ORF">QR680_018078</name>
</gene>
<evidence type="ECO:0000259" key="3">
    <source>
        <dbReference type="Pfam" id="PF13622"/>
    </source>
</evidence>
<dbReference type="InterPro" id="IPR029069">
    <property type="entry name" value="HotDog_dom_sf"/>
</dbReference>
<dbReference type="PANTHER" id="PTHR11066:SF48">
    <property type="entry name" value="ACYL-COA THIOESTERASE II"/>
    <property type="match status" value="1"/>
</dbReference>
<dbReference type="GO" id="GO:0047617">
    <property type="term" value="F:fatty acyl-CoA hydrolase activity"/>
    <property type="evidence" value="ECO:0007669"/>
    <property type="project" value="InterPro"/>
</dbReference>
<feature type="domain" description="Acyl-CoA thioesterase-like C-terminal" evidence="4">
    <location>
        <begin position="198"/>
        <end position="288"/>
    </location>
</feature>
<dbReference type="Pfam" id="PF20789">
    <property type="entry name" value="4HBT_3C"/>
    <property type="match status" value="1"/>
</dbReference>
<keyword evidence="2" id="KW-0378">Hydrolase</keyword>
<dbReference type="GO" id="GO:0005782">
    <property type="term" value="C:peroxisomal matrix"/>
    <property type="evidence" value="ECO:0007669"/>
    <property type="project" value="UniProtKB-SubCell"/>
</dbReference>
<protein>
    <submittedName>
        <fullName evidence="5">Uncharacterized protein</fullName>
    </submittedName>
</protein>
<dbReference type="InterPro" id="IPR003703">
    <property type="entry name" value="Acyl_CoA_thio"/>
</dbReference>
<dbReference type="InterPro" id="IPR049449">
    <property type="entry name" value="TesB_ACOT8-like_N"/>
</dbReference>